<organism evidence="5 6">
    <name type="scientific">Starmerella bacillaris</name>
    <name type="common">Yeast</name>
    <name type="synonym">Candida zemplinina</name>
    <dbReference type="NCBI Taxonomy" id="1247836"/>
    <lineage>
        <taxon>Eukaryota</taxon>
        <taxon>Fungi</taxon>
        <taxon>Dikarya</taxon>
        <taxon>Ascomycota</taxon>
        <taxon>Saccharomycotina</taxon>
        <taxon>Dipodascomycetes</taxon>
        <taxon>Dipodascales</taxon>
        <taxon>Trichomonascaceae</taxon>
        <taxon>Starmerella</taxon>
    </lineage>
</organism>
<dbReference type="SUPFAM" id="SSF55120">
    <property type="entry name" value="Pseudouridine synthase"/>
    <property type="match status" value="1"/>
</dbReference>
<feature type="region of interest" description="Disordered" evidence="3">
    <location>
        <begin position="1"/>
        <end position="27"/>
    </location>
</feature>
<dbReference type="GO" id="GO:0005634">
    <property type="term" value="C:nucleus"/>
    <property type="evidence" value="ECO:0007669"/>
    <property type="project" value="TreeGrafter"/>
</dbReference>
<dbReference type="InterPro" id="IPR001656">
    <property type="entry name" value="PsdUridine_synth_TruD"/>
</dbReference>
<evidence type="ECO:0000313" key="6">
    <source>
        <dbReference type="Proteomes" id="UP001362899"/>
    </source>
</evidence>
<evidence type="ECO:0000259" key="4">
    <source>
        <dbReference type="PROSITE" id="PS50984"/>
    </source>
</evidence>
<dbReference type="GO" id="GO:0003723">
    <property type="term" value="F:RNA binding"/>
    <property type="evidence" value="ECO:0007669"/>
    <property type="project" value="InterPro"/>
</dbReference>
<dbReference type="NCBIfam" id="TIGR00094">
    <property type="entry name" value="tRNA_TruD_broad"/>
    <property type="match status" value="1"/>
</dbReference>
<evidence type="ECO:0000256" key="1">
    <source>
        <dbReference type="ARBA" id="ARBA00007953"/>
    </source>
</evidence>
<name>A0AAV5RIE2_STABA</name>
<dbReference type="GO" id="GO:0009982">
    <property type="term" value="F:pseudouridine synthase activity"/>
    <property type="evidence" value="ECO:0007669"/>
    <property type="project" value="InterPro"/>
</dbReference>
<accession>A0AAV5RIE2</accession>
<dbReference type="GO" id="GO:0001522">
    <property type="term" value="P:pseudouridine synthesis"/>
    <property type="evidence" value="ECO:0007669"/>
    <property type="project" value="InterPro"/>
</dbReference>
<dbReference type="InterPro" id="IPR020103">
    <property type="entry name" value="PsdUridine_synth_cat_dom_sf"/>
</dbReference>
<dbReference type="InterPro" id="IPR011760">
    <property type="entry name" value="PsdUridine_synth_TruD_insert"/>
</dbReference>
<dbReference type="EMBL" id="BTGC01000003">
    <property type="protein sequence ID" value="GMM51228.1"/>
    <property type="molecule type" value="Genomic_DNA"/>
</dbReference>
<protein>
    <submittedName>
        <fullName evidence="5">Pseudouridine synthase</fullName>
    </submittedName>
</protein>
<dbReference type="PROSITE" id="PS50984">
    <property type="entry name" value="TRUD"/>
    <property type="match status" value="1"/>
</dbReference>
<dbReference type="CDD" id="cd02576">
    <property type="entry name" value="PseudoU_synth_ScPUS7"/>
    <property type="match status" value="1"/>
</dbReference>
<feature type="region of interest" description="Disordered" evidence="3">
    <location>
        <begin position="78"/>
        <end position="103"/>
    </location>
</feature>
<dbReference type="PIRSF" id="PIRSF037016">
    <property type="entry name" value="Pseudouridin_synth_euk_prd"/>
    <property type="match status" value="1"/>
</dbReference>
<dbReference type="Proteomes" id="UP001362899">
    <property type="component" value="Unassembled WGS sequence"/>
</dbReference>
<dbReference type="PANTHER" id="PTHR13326:SF21">
    <property type="entry name" value="PSEUDOURIDYLATE SYNTHASE PUS7L"/>
    <property type="match status" value="1"/>
</dbReference>
<dbReference type="Gene3D" id="3.30.2350.20">
    <property type="entry name" value="TruD, catalytic domain"/>
    <property type="match status" value="2"/>
</dbReference>
<sequence>MTNLAMSEAKKRKLENNDAEPVQRSASEADVGITEFVNKENIGFTGLIKQRFSDFQVNEIDPQGNVVVLGREALEGLDEKKSENSENNEANATEVLKEEDNKNKLTPSSNTYLVDLSKLITEEVVQQCCDLLNDHTSFKRIKTKVINSKEDRTNVHMLVRYGFESQIESGTDNGCITLNKVHKRSRKHKSSKSAGKTAEYLHFTLYKENKESIEAAAMIARFLSIPPKLITFAGTKDRRAATTQRACWRRGESNRLAGLNSSLMSSVRLSSFEYKKYSLRLGDLSGNQFGIVVRNVQESSLAAVDTALESLRRDGFVNYFGLQRFGTFSVSSHHLGQLILAEDFDGAIECLLSPQGVVNDESREARLKWAETHDAQETLKLMPKRNSAECNVLQALSTSPSAINALLRIPHGLKTMYLHAYQSYVWNKAASERVKMDPHNVISGDLVLTEKIDGEVQRARPITEEEIESKKYTVFDIVLPTPGYDVIYPTHLVKFYEELMQKDNIDCHKMRRNIKDFSLFGSYRNIFAKPMYVDWEIRRYVNDDDTILYTDREELQTGIKLAPEPDSSIENAKLAVFIKMGLLTSQYATMALREVMKQETSRHGSLYFA</sequence>
<dbReference type="AlphaFoldDB" id="A0AAV5RIE2"/>
<keyword evidence="2" id="KW-0413">Isomerase</keyword>
<comment type="similarity">
    <text evidence="1">Belongs to the pseudouridine synthase TruD family.</text>
</comment>
<proteinExistence type="inferred from homology"/>
<comment type="caution">
    <text evidence="5">The sequence shown here is derived from an EMBL/GenBank/DDBJ whole genome shotgun (WGS) entry which is preliminary data.</text>
</comment>
<reference evidence="5 6" key="1">
    <citation type="journal article" date="2023" name="Elife">
        <title>Identification of key yeast species and microbe-microbe interactions impacting larval growth of Drosophila in the wild.</title>
        <authorList>
            <person name="Mure A."/>
            <person name="Sugiura Y."/>
            <person name="Maeda R."/>
            <person name="Honda K."/>
            <person name="Sakurai N."/>
            <person name="Takahashi Y."/>
            <person name="Watada M."/>
            <person name="Katoh T."/>
            <person name="Gotoh A."/>
            <person name="Gotoh Y."/>
            <person name="Taniguchi I."/>
            <person name="Nakamura K."/>
            <person name="Hayashi T."/>
            <person name="Katayama T."/>
            <person name="Uemura T."/>
            <person name="Hattori Y."/>
        </authorList>
    </citation>
    <scope>NUCLEOTIDE SEQUENCE [LARGE SCALE GENOMIC DNA]</scope>
    <source>
        <strain evidence="5 6">SB-73</strain>
    </source>
</reference>
<gene>
    <name evidence="5" type="ORF">DASB73_021860</name>
</gene>
<keyword evidence="6" id="KW-1185">Reference proteome</keyword>
<evidence type="ECO:0000313" key="5">
    <source>
        <dbReference type="EMBL" id="GMM51228.1"/>
    </source>
</evidence>
<dbReference type="PANTHER" id="PTHR13326">
    <property type="entry name" value="TRNA PSEUDOURIDINE SYNTHASE D"/>
    <property type="match status" value="1"/>
</dbReference>
<feature type="domain" description="TRUD" evidence="4">
    <location>
        <begin position="315"/>
        <end position="529"/>
    </location>
</feature>
<dbReference type="Pfam" id="PF01142">
    <property type="entry name" value="TruD"/>
    <property type="match status" value="1"/>
</dbReference>
<dbReference type="InterPro" id="IPR042214">
    <property type="entry name" value="TruD_catalytic"/>
</dbReference>
<evidence type="ECO:0000256" key="2">
    <source>
        <dbReference type="ARBA" id="ARBA00023235"/>
    </source>
</evidence>
<evidence type="ECO:0000256" key="3">
    <source>
        <dbReference type="SAM" id="MobiDB-lite"/>
    </source>
</evidence>